<evidence type="ECO:0000259" key="1">
    <source>
        <dbReference type="SMART" id="SM00382"/>
    </source>
</evidence>
<dbReference type="Gene3D" id="3.40.50.300">
    <property type="entry name" value="P-loop containing nucleotide triphosphate hydrolases"/>
    <property type="match status" value="1"/>
</dbReference>
<dbReference type="PANTHER" id="PTHR23077:SF198">
    <property type="entry name" value="ATP-DEPENDENT ZINC METALLOPROTEASE FTSH"/>
    <property type="match status" value="1"/>
</dbReference>
<dbReference type="InterPro" id="IPR003593">
    <property type="entry name" value="AAA+_ATPase"/>
</dbReference>
<dbReference type="InterPro" id="IPR003959">
    <property type="entry name" value="ATPase_AAA_core"/>
</dbReference>
<sequence length="317" mass="36344">MAKADYIISLIKSHYNNEPERFTTIALQIAAHEAKLGHTLVANEIKSIIDKAKDNKQRSKTFPIDLQGLIQENIPSVKLSDMIAPIDIKGRVNRIISEFVQRDKLRKHDLENRRKILLSGHPGTGKTMTASIIANELNLPLYTILMDKMVTKFMGETSAKLRQVFDLIEQKQGVYLFDEFDAIGGERSRDNDVGEMRRVLNSFLQFIERDTSDSLIIAITNNKELLDQALFRRFDDVILYNLPNLEEKEALLRNRLSQFSRKIKFKDLLPEINGLSHAEITLACVDAIKETILNEKQLMNNELILKAVRDRNAAYHK</sequence>
<reference evidence="3" key="1">
    <citation type="submission" date="2018-06" db="EMBL/GenBank/DDBJ databases">
        <authorList>
            <person name="Lum Nde A."/>
            <person name="Hugo C."/>
        </authorList>
    </citation>
    <scope>NUCLEOTIDE SEQUENCE [LARGE SCALE GENOMIC DNA]</scope>
    <source>
        <strain evidence="3">1_F178</strain>
    </source>
</reference>
<dbReference type="Proteomes" id="UP000256686">
    <property type="component" value="Unassembled WGS sequence"/>
</dbReference>
<dbReference type="EMBL" id="QNVT01000037">
    <property type="protein sequence ID" value="REC59491.1"/>
    <property type="molecule type" value="Genomic_DNA"/>
</dbReference>
<gene>
    <name evidence="2" type="ORF">DRF65_25760</name>
</gene>
<dbReference type="SUPFAM" id="SSF52540">
    <property type="entry name" value="P-loop containing nucleoside triphosphate hydrolases"/>
    <property type="match status" value="1"/>
</dbReference>
<dbReference type="InterPro" id="IPR050168">
    <property type="entry name" value="AAA_ATPase_domain"/>
</dbReference>
<comment type="caution">
    <text evidence="2">The sequence shown here is derived from an EMBL/GenBank/DDBJ whole genome shotgun (WGS) entry which is preliminary data.</text>
</comment>
<organism evidence="2 3">
    <name type="scientific">Chryseobacterium pennae</name>
    <dbReference type="NCBI Taxonomy" id="2258962"/>
    <lineage>
        <taxon>Bacteria</taxon>
        <taxon>Pseudomonadati</taxon>
        <taxon>Bacteroidota</taxon>
        <taxon>Flavobacteriia</taxon>
        <taxon>Flavobacteriales</taxon>
        <taxon>Weeksellaceae</taxon>
        <taxon>Chryseobacterium group</taxon>
        <taxon>Chryseobacterium</taxon>
    </lineage>
</organism>
<proteinExistence type="predicted"/>
<dbReference type="AlphaFoldDB" id="A0A3D9C200"/>
<name>A0A3D9C200_9FLAO</name>
<dbReference type="GO" id="GO:0005524">
    <property type="term" value="F:ATP binding"/>
    <property type="evidence" value="ECO:0007669"/>
    <property type="project" value="InterPro"/>
</dbReference>
<dbReference type="CDD" id="cd19481">
    <property type="entry name" value="RecA-like_protease"/>
    <property type="match status" value="1"/>
</dbReference>
<accession>A0A3D9C200</accession>
<dbReference type="SMART" id="SM00382">
    <property type="entry name" value="AAA"/>
    <property type="match status" value="1"/>
</dbReference>
<dbReference type="Pfam" id="PF00004">
    <property type="entry name" value="AAA"/>
    <property type="match status" value="1"/>
</dbReference>
<evidence type="ECO:0000313" key="2">
    <source>
        <dbReference type="EMBL" id="REC59491.1"/>
    </source>
</evidence>
<feature type="domain" description="AAA+ ATPase" evidence="1">
    <location>
        <begin position="112"/>
        <end position="244"/>
    </location>
</feature>
<keyword evidence="3" id="KW-1185">Reference proteome</keyword>
<dbReference type="GO" id="GO:0016887">
    <property type="term" value="F:ATP hydrolysis activity"/>
    <property type="evidence" value="ECO:0007669"/>
    <property type="project" value="InterPro"/>
</dbReference>
<dbReference type="RefSeq" id="WP_115973574.1">
    <property type="nucleotide sequence ID" value="NZ_QNVT01000037.1"/>
</dbReference>
<dbReference type="PANTHER" id="PTHR23077">
    <property type="entry name" value="AAA-FAMILY ATPASE"/>
    <property type="match status" value="1"/>
</dbReference>
<dbReference type="InterPro" id="IPR027417">
    <property type="entry name" value="P-loop_NTPase"/>
</dbReference>
<evidence type="ECO:0000313" key="3">
    <source>
        <dbReference type="Proteomes" id="UP000256686"/>
    </source>
</evidence>
<protein>
    <submittedName>
        <fullName evidence="2">ATPase</fullName>
    </submittedName>
</protein>